<reference evidence="2 3" key="1">
    <citation type="submission" date="2022-03" db="EMBL/GenBank/DDBJ databases">
        <title>Hymenobactersp. isolated from the air.</title>
        <authorList>
            <person name="Won M."/>
            <person name="Kwon S.-W."/>
        </authorList>
    </citation>
    <scope>NUCLEOTIDE SEQUENCE [LARGE SCALE GENOMIC DNA]</scope>
    <source>
        <strain evidence="2 3">KACC 21982</strain>
    </source>
</reference>
<dbReference type="PANTHER" id="PTHR40590:SF1">
    <property type="entry name" value="CYTOPLASMIC PROTEIN"/>
    <property type="match status" value="1"/>
</dbReference>
<sequence>MLLSKKLVLFVALVLTSFATQAQKVAKKAASPATATVLGTTKTLLWEVSGKDLAKPSYVYGTIHLVCPADLQISDKLKQKFSETEQVVMELDMDSPTMMQEMQSDVLMSGGQTLKQLLSATDYTAVGNYLQANTKLPIETVGAVKPFILSSMLYPVLLGCTPASYETSFVKMAQEAKKEVLGLETVQEQLGLFDKIPYAEQSKMLADMVNQEAAAKQEIQQMMTLYKTQDVEQLRVMTSKSLFGFQQYEDLLLDSRNQRWIADMERHATAKPTFFAVGAAHLGGSKGVLALLRQQGYQVRPVAL</sequence>
<feature type="signal peptide" evidence="1">
    <location>
        <begin position="1"/>
        <end position="22"/>
    </location>
</feature>
<proteinExistence type="predicted"/>
<keyword evidence="1" id="KW-0732">Signal</keyword>
<name>A0ABY4CYY1_9BACT</name>
<accession>A0ABY4CYY1</accession>
<organism evidence="2 3">
    <name type="scientific">Hymenobacter tibetensis</name>
    <dbReference type="NCBI Taxonomy" id="497967"/>
    <lineage>
        <taxon>Bacteria</taxon>
        <taxon>Pseudomonadati</taxon>
        <taxon>Bacteroidota</taxon>
        <taxon>Cytophagia</taxon>
        <taxon>Cytophagales</taxon>
        <taxon>Hymenobacteraceae</taxon>
        <taxon>Hymenobacter</taxon>
    </lineage>
</organism>
<protein>
    <submittedName>
        <fullName evidence="2">TraB/GumN family protein</fullName>
    </submittedName>
</protein>
<keyword evidence="3" id="KW-1185">Reference proteome</keyword>
<gene>
    <name evidence="2" type="ORF">MTX78_19980</name>
</gene>
<dbReference type="EMBL" id="CP094669">
    <property type="protein sequence ID" value="UOG74385.1"/>
    <property type="molecule type" value="Genomic_DNA"/>
</dbReference>
<feature type="chain" id="PRO_5046210581" evidence="1">
    <location>
        <begin position="23"/>
        <end position="304"/>
    </location>
</feature>
<dbReference type="PANTHER" id="PTHR40590">
    <property type="entry name" value="CYTOPLASMIC PROTEIN-RELATED"/>
    <property type="match status" value="1"/>
</dbReference>
<dbReference type="InterPro" id="IPR002816">
    <property type="entry name" value="TraB/PrgY/GumN_fam"/>
</dbReference>
<evidence type="ECO:0000256" key="1">
    <source>
        <dbReference type="SAM" id="SignalP"/>
    </source>
</evidence>
<evidence type="ECO:0000313" key="2">
    <source>
        <dbReference type="EMBL" id="UOG74385.1"/>
    </source>
</evidence>
<dbReference type="CDD" id="cd14789">
    <property type="entry name" value="Tiki"/>
    <property type="match status" value="1"/>
</dbReference>
<evidence type="ECO:0000313" key="3">
    <source>
        <dbReference type="Proteomes" id="UP000831113"/>
    </source>
</evidence>
<dbReference type="RefSeq" id="WP_243797730.1">
    <property type="nucleotide sequence ID" value="NZ_CP094669.1"/>
</dbReference>
<dbReference type="Pfam" id="PF01963">
    <property type="entry name" value="TraB_PrgY_gumN"/>
    <property type="match status" value="1"/>
</dbReference>
<dbReference type="InterPro" id="IPR047111">
    <property type="entry name" value="YbaP-like"/>
</dbReference>
<dbReference type="Proteomes" id="UP000831113">
    <property type="component" value="Chromosome"/>
</dbReference>